<evidence type="ECO:0000313" key="4">
    <source>
        <dbReference type="EMBL" id="TGZ54679.1"/>
    </source>
</evidence>
<organism evidence="4 5">
    <name type="scientific">Opisthorchis felineus</name>
    <dbReference type="NCBI Taxonomy" id="147828"/>
    <lineage>
        <taxon>Eukaryota</taxon>
        <taxon>Metazoa</taxon>
        <taxon>Spiralia</taxon>
        <taxon>Lophotrochozoa</taxon>
        <taxon>Platyhelminthes</taxon>
        <taxon>Trematoda</taxon>
        <taxon>Digenea</taxon>
        <taxon>Opisthorchiida</taxon>
        <taxon>Opisthorchiata</taxon>
        <taxon>Opisthorchiidae</taxon>
        <taxon>Opisthorchis</taxon>
    </lineage>
</organism>
<dbReference type="EMBL" id="SJOL01009969">
    <property type="protein sequence ID" value="TGZ54679.1"/>
    <property type="molecule type" value="Genomic_DNA"/>
</dbReference>
<accession>A0A4S2L2K2</accession>
<evidence type="ECO:0000259" key="3">
    <source>
        <dbReference type="PROSITE" id="PS51767"/>
    </source>
</evidence>
<dbReference type="PROSITE" id="PS51767">
    <property type="entry name" value="PEPTIDASE_A1"/>
    <property type="match status" value="1"/>
</dbReference>
<dbReference type="GO" id="GO:0006508">
    <property type="term" value="P:proteolysis"/>
    <property type="evidence" value="ECO:0007669"/>
    <property type="project" value="InterPro"/>
</dbReference>
<dbReference type="InterPro" id="IPR021109">
    <property type="entry name" value="Peptidase_aspartic_dom_sf"/>
</dbReference>
<dbReference type="OrthoDB" id="2747330at2759"/>
<feature type="disulfide bond" evidence="2">
    <location>
        <begin position="347"/>
        <end position="384"/>
    </location>
</feature>
<feature type="domain" description="Peptidase A1" evidence="3">
    <location>
        <begin position="114"/>
        <end position="421"/>
    </location>
</feature>
<keyword evidence="2" id="KW-1015">Disulfide bond</keyword>
<dbReference type="SUPFAM" id="SSF50630">
    <property type="entry name" value="Acid proteases"/>
    <property type="match status" value="1"/>
</dbReference>
<evidence type="ECO:0000256" key="1">
    <source>
        <dbReference type="ARBA" id="ARBA00007447"/>
    </source>
</evidence>
<protein>
    <recommendedName>
        <fullName evidence="3">Peptidase A1 domain-containing protein</fullName>
    </recommendedName>
</protein>
<dbReference type="Pfam" id="PF00026">
    <property type="entry name" value="Asp"/>
    <property type="match status" value="1"/>
</dbReference>
<dbReference type="CDD" id="cd05471">
    <property type="entry name" value="pepsin_like"/>
    <property type="match status" value="1"/>
</dbReference>
<evidence type="ECO:0000256" key="2">
    <source>
        <dbReference type="PIRSR" id="PIRSR601461-2"/>
    </source>
</evidence>
<evidence type="ECO:0000313" key="5">
    <source>
        <dbReference type="Proteomes" id="UP000308267"/>
    </source>
</evidence>
<dbReference type="PANTHER" id="PTHR47966:SF51">
    <property type="entry name" value="BETA-SITE APP-CLEAVING ENZYME, ISOFORM A-RELATED"/>
    <property type="match status" value="1"/>
</dbReference>
<dbReference type="PANTHER" id="PTHR47966">
    <property type="entry name" value="BETA-SITE APP-CLEAVING ENZYME, ISOFORM A-RELATED"/>
    <property type="match status" value="1"/>
</dbReference>
<comment type="caution">
    <text evidence="4">The sequence shown here is derived from an EMBL/GenBank/DDBJ whole genome shotgun (WGS) entry which is preliminary data.</text>
</comment>
<dbReference type="InterPro" id="IPR033121">
    <property type="entry name" value="PEPTIDASE_A1"/>
</dbReference>
<dbReference type="InterPro" id="IPR001461">
    <property type="entry name" value="Aspartic_peptidase_A1"/>
</dbReference>
<keyword evidence="5" id="KW-1185">Reference proteome</keyword>
<gene>
    <name evidence="4" type="ORF">CRM22_010580</name>
</gene>
<name>A0A4S2L2K2_OPIFE</name>
<dbReference type="AlphaFoldDB" id="A0A4S2L2K2"/>
<sequence length="426" mass="49094">MSNESLQLCDHVFWKQPFNQSSLPYRMNKVLRRNILSDRVHIHANCFPSITVFNPGSRMVGIYLTLIVLYWNCLSVNAGSNRNRTLDYARNIALKRQKREAYSHMLKLHPDGYLFMDIALGVPPVYLNVEVDTSYSTSLIVATFGHLTKTFDFYNVYASQTGAIRGQSCMFYGTHELEGQNVTDVLRIGEYNLMGFNFRTIERMRSRPTFLDRFSGKLGLAPVSSITPENFVQSLLKSLPAEPIFSFWFQPSDDGLFRNGIFSFGGIHQYRYEQPLQYFPLVSADSWTIQATRISLGRNVICHQDCNILFNTAVRFFYGPQEQIDQIHQLLDAARNRLGDGIYSLNCEEASSYPLLRVQFDSIRVDWRMNELWEKRRYGRGFTCKSGMRTSTLTAGWTFGHMLMYKLFTVFDLKGLRMGLAKASRP</sequence>
<dbReference type="Proteomes" id="UP000308267">
    <property type="component" value="Unassembled WGS sequence"/>
</dbReference>
<proteinExistence type="inferred from homology"/>
<reference evidence="4 5" key="1">
    <citation type="journal article" date="2019" name="BMC Genomics">
        <title>New insights from Opisthorchis felineus genome: update on genomics of the epidemiologically important liver flukes.</title>
        <authorList>
            <person name="Ershov N.I."/>
            <person name="Mordvinov V.A."/>
            <person name="Prokhortchouk E.B."/>
            <person name="Pakharukova M.Y."/>
            <person name="Gunbin K.V."/>
            <person name="Ustyantsev K."/>
            <person name="Genaev M.A."/>
            <person name="Blinov A.G."/>
            <person name="Mazur A."/>
            <person name="Boulygina E."/>
            <person name="Tsygankova S."/>
            <person name="Khrameeva E."/>
            <person name="Chekanov N."/>
            <person name="Fan G."/>
            <person name="Xiao A."/>
            <person name="Zhang H."/>
            <person name="Xu X."/>
            <person name="Yang H."/>
            <person name="Solovyev V."/>
            <person name="Lee S.M."/>
            <person name="Liu X."/>
            <person name="Afonnikov D.A."/>
            <person name="Skryabin K.G."/>
        </authorList>
    </citation>
    <scope>NUCLEOTIDE SEQUENCE [LARGE SCALE GENOMIC DNA]</scope>
    <source>
        <strain evidence="4">AK-0245</strain>
        <tissue evidence="4">Whole organism</tissue>
    </source>
</reference>
<dbReference type="STRING" id="147828.A0A4S2L2K2"/>
<dbReference type="GO" id="GO:0004190">
    <property type="term" value="F:aspartic-type endopeptidase activity"/>
    <property type="evidence" value="ECO:0007669"/>
    <property type="project" value="InterPro"/>
</dbReference>
<dbReference type="Gene3D" id="2.40.70.10">
    <property type="entry name" value="Acid Proteases"/>
    <property type="match status" value="2"/>
</dbReference>
<dbReference type="InterPro" id="IPR034164">
    <property type="entry name" value="Pepsin-like_dom"/>
</dbReference>
<comment type="similarity">
    <text evidence="1">Belongs to the peptidase A1 family.</text>
</comment>